<dbReference type="Gene3D" id="3.40.50.1000">
    <property type="entry name" value="HAD superfamily/HAD-like"/>
    <property type="match status" value="1"/>
</dbReference>
<comment type="caution">
    <text evidence="1">The sequence shown here is derived from an EMBL/GenBank/DDBJ whole genome shotgun (WGS) entry which is preliminary data.</text>
</comment>
<organism evidence="1 2">
    <name type="scientific">Faecalicoccus acidiformans</name>
    <dbReference type="NCBI Taxonomy" id="915173"/>
    <lineage>
        <taxon>Bacteria</taxon>
        <taxon>Bacillati</taxon>
        <taxon>Bacillota</taxon>
        <taxon>Erysipelotrichia</taxon>
        <taxon>Erysipelotrichales</taxon>
        <taxon>Erysipelotrichaceae</taxon>
        <taxon>Faecalicoccus</taxon>
    </lineage>
</organism>
<dbReference type="Pfam" id="PF08282">
    <property type="entry name" value="Hydrolase_3"/>
    <property type="match status" value="1"/>
</dbReference>
<dbReference type="InterPro" id="IPR023214">
    <property type="entry name" value="HAD_sf"/>
</dbReference>
<name>A0ABS2FLZ4_9FIRM</name>
<accession>A0ABS2FLZ4</accession>
<evidence type="ECO:0000313" key="1">
    <source>
        <dbReference type="EMBL" id="MBM6830754.1"/>
    </source>
</evidence>
<dbReference type="InterPro" id="IPR036412">
    <property type="entry name" value="HAD-like_sf"/>
</dbReference>
<dbReference type="Proteomes" id="UP000775500">
    <property type="component" value="Unassembled WGS sequence"/>
</dbReference>
<dbReference type="PROSITE" id="PS01229">
    <property type="entry name" value="COF_2"/>
    <property type="match status" value="1"/>
</dbReference>
<dbReference type="GO" id="GO:0016787">
    <property type="term" value="F:hydrolase activity"/>
    <property type="evidence" value="ECO:0007669"/>
    <property type="project" value="UniProtKB-KW"/>
</dbReference>
<keyword evidence="1" id="KW-0378">Hydrolase</keyword>
<dbReference type="EMBL" id="JACJLU010000001">
    <property type="protein sequence ID" value="MBM6830754.1"/>
    <property type="molecule type" value="Genomic_DNA"/>
</dbReference>
<gene>
    <name evidence="1" type="ORF">H5982_01340</name>
</gene>
<proteinExistence type="predicted"/>
<dbReference type="Gene3D" id="3.30.1240.10">
    <property type="match status" value="1"/>
</dbReference>
<evidence type="ECO:0000313" key="2">
    <source>
        <dbReference type="Proteomes" id="UP000775500"/>
    </source>
</evidence>
<reference evidence="1 2" key="1">
    <citation type="journal article" date="2021" name="Sci. Rep.">
        <title>The distribution of antibiotic resistance genes in chicken gut microbiota commensals.</title>
        <authorList>
            <person name="Juricova H."/>
            <person name="Matiasovicova J."/>
            <person name="Kubasova T."/>
            <person name="Cejkova D."/>
            <person name="Rychlik I."/>
        </authorList>
    </citation>
    <scope>NUCLEOTIDE SEQUENCE [LARGE SCALE GENOMIC DNA]</scope>
    <source>
        <strain evidence="1 2">An423</strain>
    </source>
</reference>
<sequence>MAVGYFFDLDGTLYTHRTHDVSSNTIKALNILKEKGNRVFLATSRTMAELDHLPSSLRQFPFDGRILEGGARILDKEGNDLFKVKIPSSSMKQIQDLCQRHGWIWRYSNSFGNFWAVLPTVSAHHAYFKLYLCAPTYTPYTNQEVLNVLIFLNDPSNVEMIKKGVKDCSFVDFRHAVEIREKSVDKINGVNWCKKAFDLSEIYCFGDGENDIDMLKGADHGLCMGNGHPRLKAVADEVIKSVDQDGVYQYLKMNQLI</sequence>
<dbReference type="PANTHER" id="PTHR10000">
    <property type="entry name" value="PHOSPHOSERINE PHOSPHATASE"/>
    <property type="match status" value="1"/>
</dbReference>
<dbReference type="PANTHER" id="PTHR10000:SF8">
    <property type="entry name" value="HAD SUPERFAMILY HYDROLASE-LIKE, TYPE 3"/>
    <property type="match status" value="1"/>
</dbReference>
<protein>
    <submittedName>
        <fullName evidence="1">HAD hydrolase family protein</fullName>
    </submittedName>
</protein>
<dbReference type="RefSeq" id="WP_204684575.1">
    <property type="nucleotide sequence ID" value="NZ_JACJLU010000001.1"/>
</dbReference>
<dbReference type="SUPFAM" id="SSF56784">
    <property type="entry name" value="HAD-like"/>
    <property type="match status" value="1"/>
</dbReference>
<keyword evidence="2" id="KW-1185">Reference proteome</keyword>